<dbReference type="AlphaFoldDB" id="A0A2S4AU60"/>
<comment type="caution">
    <text evidence="1">The sequence shown here is derived from an EMBL/GenBank/DDBJ whole genome shotgun (WGS) entry which is preliminary data.</text>
</comment>
<dbReference type="RefSeq" id="WP_103454560.1">
    <property type="nucleotide sequence ID" value="NZ_JAMOHQ010000001.1"/>
</dbReference>
<reference evidence="1 2" key="1">
    <citation type="submission" date="2018-01" db="EMBL/GenBank/DDBJ databases">
        <title>Denitrification phenotypes of diverse strains of Pseudomonas stutzeri.</title>
        <authorList>
            <person name="Milligan D.A."/>
            <person name="Bergaust L."/>
            <person name="Bakken L.R."/>
            <person name="Frostegard A."/>
        </authorList>
    </citation>
    <scope>NUCLEOTIDE SEQUENCE [LARGE SCALE GENOMIC DNA]</scope>
    <source>
        <strain evidence="1 2">24a13</strain>
    </source>
</reference>
<protein>
    <recommendedName>
        <fullName evidence="3">YkgJ family cysteine cluster protein</fullName>
    </recommendedName>
</protein>
<accession>A0A2S4AU60</accession>
<dbReference type="InterPro" id="IPR005358">
    <property type="entry name" value="Puta_zinc/iron-chelating_dom"/>
</dbReference>
<dbReference type="Pfam" id="PF03692">
    <property type="entry name" value="CxxCxxCC"/>
    <property type="match status" value="1"/>
</dbReference>
<dbReference type="EMBL" id="PPXG01000001">
    <property type="protein sequence ID" value="POH84577.1"/>
    <property type="molecule type" value="Genomic_DNA"/>
</dbReference>
<dbReference type="InterPro" id="IPR052572">
    <property type="entry name" value="UPF0153_domain"/>
</dbReference>
<proteinExistence type="predicted"/>
<sequence length="83" mass="8695">MDCRPGCGACCIAPSISTPIPGMPHGKAAGQRCIQLRADFLCSLFGDPRRPSVCAAFAADPGCCGENRDEAIRLLGWLEEATA</sequence>
<organism evidence="1 2">
    <name type="scientific">Stutzerimonas stutzeri</name>
    <name type="common">Pseudomonas stutzeri</name>
    <dbReference type="NCBI Taxonomy" id="316"/>
    <lineage>
        <taxon>Bacteria</taxon>
        <taxon>Pseudomonadati</taxon>
        <taxon>Pseudomonadota</taxon>
        <taxon>Gammaproteobacteria</taxon>
        <taxon>Pseudomonadales</taxon>
        <taxon>Pseudomonadaceae</taxon>
        <taxon>Stutzerimonas</taxon>
    </lineage>
</organism>
<gene>
    <name evidence="1" type="ORF">CXK91_00995</name>
</gene>
<evidence type="ECO:0000313" key="1">
    <source>
        <dbReference type="EMBL" id="POH84577.1"/>
    </source>
</evidence>
<name>A0A2S4AU60_STUST</name>
<dbReference type="PANTHER" id="PTHR36931">
    <property type="entry name" value="UPF0153 PROTEIN YEIW"/>
    <property type="match status" value="1"/>
</dbReference>
<dbReference type="Proteomes" id="UP000237068">
    <property type="component" value="Unassembled WGS sequence"/>
</dbReference>
<dbReference type="PANTHER" id="PTHR36931:SF1">
    <property type="entry name" value="UPF0153 PROTEIN YEIW"/>
    <property type="match status" value="1"/>
</dbReference>
<evidence type="ECO:0008006" key="3">
    <source>
        <dbReference type="Google" id="ProtNLM"/>
    </source>
</evidence>
<dbReference type="OrthoDB" id="9803986at2"/>
<evidence type="ECO:0000313" key="2">
    <source>
        <dbReference type="Proteomes" id="UP000237068"/>
    </source>
</evidence>